<comment type="caution">
    <text evidence="1">The sequence shown here is derived from an EMBL/GenBank/DDBJ whole genome shotgun (WGS) entry which is preliminary data.</text>
</comment>
<dbReference type="AlphaFoldDB" id="A0A921NNS2"/>
<dbReference type="RefSeq" id="WP_159966746.1">
    <property type="nucleotide sequence ID" value="NZ_APKE01000060.1"/>
</dbReference>
<reference evidence="1" key="1">
    <citation type="submission" date="2013-03" db="EMBL/GenBank/DDBJ databases">
        <title>Genome Sequence of the Profundibacterium mesophilum strain KAUST100406-0324T from Red Sea, a novel genus in the family Rhodobacteraceae.</title>
        <authorList>
            <person name="Essack M."/>
            <person name="Alam I."/>
            <person name="Lafi F."/>
            <person name="Alawi W."/>
            <person name="Kamanu F."/>
            <person name="Al-Suwailem A."/>
            <person name="Lee O.O."/>
            <person name="Xu Y."/>
            <person name="Bajic V."/>
            <person name="Qian P.-Y."/>
            <person name="Archer J."/>
        </authorList>
    </citation>
    <scope>NUCLEOTIDE SEQUENCE</scope>
    <source>
        <strain evidence="1">KAUST100406-0324</strain>
    </source>
</reference>
<dbReference type="Proteomes" id="UP000698242">
    <property type="component" value="Unassembled WGS sequence"/>
</dbReference>
<sequence>MFYRDFRASAQDESTPAEVDDPLVRFERAHELLSRSAEGKRIGEQEAEWLASYRQSAEFRQQMEMYEIYGDRMFAR</sequence>
<dbReference type="EMBL" id="APKE01000060">
    <property type="protein sequence ID" value="KAF0674422.1"/>
    <property type="molecule type" value="Genomic_DNA"/>
</dbReference>
<proteinExistence type="predicted"/>
<evidence type="ECO:0000313" key="1">
    <source>
        <dbReference type="EMBL" id="KAF0674422.1"/>
    </source>
</evidence>
<protein>
    <submittedName>
        <fullName evidence="1">Integrase catalytic subunit</fullName>
    </submittedName>
</protein>
<accession>A0A921NNS2</accession>
<evidence type="ECO:0000313" key="2">
    <source>
        <dbReference type="Proteomes" id="UP000698242"/>
    </source>
</evidence>
<keyword evidence="2" id="KW-1185">Reference proteome</keyword>
<name>A0A921NNS2_9RHOB</name>
<gene>
    <name evidence="1" type="ORF">PMES_03276</name>
</gene>
<dbReference type="OrthoDB" id="5287589at2"/>
<organism evidence="1 2">
    <name type="scientific">Profundibacterium mesophilum KAUST100406-0324</name>
    <dbReference type="NCBI Taxonomy" id="1037889"/>
    <lineage>
        <taxon>Bacteria</taxon>
        <taxon>Pseudomonadati</taxon>
        <taxon>Pseudomonadota</taxon>
        <taxon>Alphaproteobacteria</taxon>
        <taxon>Rhodobacterales</taxon>
        <taxon>Roseobacteraceae</taxon>
        <taxon>Profundibacterium</taxon>
    </lineage>
</organism>